<dbReference type="Gene3D" id="3.40.50.2300">
    <property type="match status" value="1"/>
</dbReference>
<feature type="domain" description="Receptor ligand binding region" evidence="6">
    <location>
        <begin position="176"/>
        <end position="243"/>
    </location>
</feature>
<feature type="non-terminal residue" evidence="7">
    <location>
        <position position="1"/>
    </location>
</feature>
<keyword evidence="4" id="KW-0472">Membrane</keyword>
<dbReference type="InterPro" id="IPR028082">
    <property type="entry name" value="Peripla_BP_I"/>
</dbReference>
<reference evidence="7" key="1">
    <citation type="submission" date="2020-11" db="EMBL/GenBank/DDBJ databases">
        <authorList>
            <person name="Tran Van P."/>
        </authorList>
    </citation>
    <scope>NUCLEOTIDE SEQUENCE</scope>
</reference>
<dbReference type="AlphaFoldDB" id="A0A7R9PVI8"/>
<dbReference type="EMBL" id="CAJPIZ010000605">
    <property type="protein sequence ID" value="CAG2101851.1"/>
    <property type="molecule type" value="Genomic_DNA"/>
</dbReference>
<dbReference type="InterPro" id="IPR001828">
    <property type="entry name" value="ANF_lig-bd_rcpt"/>
</dbReference>
<dbReference type="SUPFAM" id="SSF53822">
    <property type="entry name" value="Periplasmic binding protein-like I"/>
    <property type="match status" value="2"/>
</dbReference>
<evidence type="ECO:0000256" key="4">
    <source>
        <dbReference type="ARBA" id="ARBA00023136"/>
    </source>
</evidence>
<sequence length="250" mass="27996">MSCVSIGGSTNLNAVNTALVCKNLLKSKTCALLNKGEAEHELTFRYAVDRINNDSNILPQTTLIAHVATLDIADSFLAQQQVCGLLRNGVVAVLGPHDSIASMHVQSICETFEIPHIETRYDFESYRADLSLNLYPRPSLITDAIIDLIKEWRWKTFAVVYEDNSEIVFQKFFDRLLANALHDLDGNQWRVDPISCADGHPWPHGTTLLNYMRQNVFYGMTGLVKFDESGFRSDISLEILSLSEDGVDVV</sequence>
<dbReference type="EMBL" id="OC855180">
    <property type="protein sequence ID" value="CAD7621421.1"/>
    <property type="molecule type" value="Genomic_DNA"/>
</dbReference>
<evidence type="ECO:0000313" key="7">
    <source>
        <dbReference type="EMBL" id="CAD7621421.1"/>
    </source>
</evidence>
<comment type="subcellular location">
    <subcellularLocation>
        <location evidence="1">Membrane</location>
    </subcellularLocation>
</comment>
<dbReference type="PANTHER" id="PTHR24060">
    <property type="entry name" value="METABOTROPIC GLUTAMATE RECEPTOR"/>
    <property type="match status" value="1"/>
</dbReference>
<dbReference type="InterPro" id="IPR050726">
    <property type="entry name" value="mGluR"/>
</dbReference>
<keyword evidence="5" id="KW-0325">Glycoprotein</keyword>
<proteinExistence type="predicted"/>
<keyword evidence="8" id="KW-1185">Reference proteome</keyword>
<gene>
    <name evidence="7" type="ORF">OSB1V03_LOCUS1892</name>
</gene>
<dbReference type="OrthoDB" id="6428234at2759"/>
<dbReference type="GO" id="GO:0016020">
    <property type="term" value="C:membrane"/>
    <property type="evidence" value="ECO:0007669"/>
    <property type="project" value="UniProtKB-SubCell"/>
</dbReference>
<accession>A0A7R9PVI8</accession>
<dbReference type="Pfam" id="PF01094">
    <property type="entry name" value="ANF_receptor"/>
    <property type="match status" value="2"/>
</dbReference>
<feature type="domain" description="Receptor ligand binding region" evidence="6">
    <location>
        <begin position="42"/>
        <end position="167"/>
    </location>
</feature>
<evidence type="ECO:0000256" key="3">
    <source>
        <dbReference type="ARBA" id="ARBA00022989"/>
    </source>
</evidence>
<protein>
    <recommendedName>
        <fullName evidence="6">Receptor ligand binding region domain-containing protein</fullName>
    </recommendedName>
</protein>
<evidence type="ECO:0000259" key="6">
    <source>
        <dbReference type="Pfam" id="PF01094"/>
    </source>
</evidence>
<evidence type="ECO:0000256" key="2">
    <source>
        <dbReference type="ARBA" id="ARBA00022692"/>
    </source>
</evidence>
<evidence type="ECO:0000256" key="5">
    <source>
        <dbReference type="ARBA" id="ARBA00023180"/>
    </source>
</evidence>
<evidence type="ECO:0000256" key="1">
    <source>
        <dbReference type="ARBA" id="ARBA00004370"/>
    </source>
</evidence>
<evidence type="ECO:0000313" key="8">
    <source>
        <dbReference type="Proteomes" id="UP000759131"/>
    </source>
</evidence>
<organism evidence="7">
    <name type="scientific">Medioppia subpectinata</name>
    <dbReference type="NCBI Taxonomy" id="1979941"/>
    <lineage>
        <taxon>Eukaryota</taxon>
        <taxon>Metazoa</taxon>
        <taxon>Ecdysozoa</taxon>
        <taxon>Arthropoda</taxon>
        <taxon>Chelicerata</taxon>
        <taxon>Arachnida</taxon>
        <taxon>Acari</taxon>
        <taxon>Acariformes</taxon>
        <taxon>Sarcoptiformes</taxon>
        <taxon>Oribatida</taxon>
        <taxon>Brachypylina</taxon>
        <taxon>Oppioidea</taxon>
        <taxon>Oppiidae</taxon>
        <taxon>Medioppia</taxon>
    </lineage>
</organism>
<dbReference type="Proteomes" id="UP000759131">
    <property type="component" value="Unassembled WGS sequence"/>
</dbReference>
<name>A0A7R9PVI8_9ACAR</name>
<keyword evidence="3" id="KW-1133">Transmembrane helix</keyword>
<keyword evidence="2" id="KW-0812">Transmembrane</keyword>